<accession>A0A4Z0C114</accession>
<feature type="region of interest" description="Disordered" evidence="1">
    <location>
        <begin position="293"/>
        <end position="338"/>
    </location>
</feature>
<evidence type="ECO:0000313" key="2">
    <source>
        <dbReference type="EMBL" id="TFZ05307.1"/>
    </source>
</evidence>
<dbReference type="AlphaFoldDB" id="A0A4Z0C114"/>
<reference evidence="2 3" key="1">
    <citation type="submission" date="2019-03" db="EMBL/GenBank/DDBJ databases">
        <title>Ramlibacter henchirensis DSM 14656, whole genome shotgun sequence.</title>
        <authorList>
            <person name="Zhang X."/>
            <person name="Feng G."/>
            <person name="Zhu H."/>
        </authorList>
    </citation>
    <scope>NUCLEOTIDE SEQUENCE [LARGE SCALE GENOMIC DNA]</scope>
    <source>
        <strain evidence="2 3">DSM 14656</strain>
    </source>
</reference>
<organism evidence="2 3">
    <name type="scientific">Ramlibacter henchirensis</name>
    <dbReference type="NCBI Taxonomy" id="204072"/>
    <lineage>
        <taxon>Bacteria</taxon>
        <taxon>Pseudomonadati</taxon>
        <taxon>Pseudomonadota</taxon>
        <taxon>Betaproteobacteria</taxon>
        <taxon>Burkholderiales</taxon>
        <taxon>Comamonadaceae</taxon>
        <taxon>Ramlibacter</taxon>
    </lineage>
</organism>
<dbReference type="EMBL" id="SMLM01000001">
    <property type="protein sequence ID" value="TFZ05307.1"/>
    <property type="molecule type" value="Genomic_DNA"/>
</dbReference>
<name>A0A4Z0C114_9BURK</name>
<proteinExistence type="predicted"/>
<comment type="caution">
    <text evidence="2">The sequence shown here is derived from an EMBL/GenBank/DDBJ whole genome shotgun (WGS) entry which is preliminary data.</text>
</comment>
<dbReference type="OrthoDB" id="8893470at2"/>
<dbReference type="RefSeq" id="WP_135261388.1">
    <property type="nucleotide sequence ID" value="NZ_SMLM01000001.1"/>
</dbReference>
<protein>
    <submittedName>
        <fullName evidence="2">Uncharacterized protein</fullName>
    </submittedName>
</protein>
<evidence type="ECO:0000256" key="1">
    <source>
        <dbReference type="SAM" id="MobiDB-lite"/>
    </source>
</evidence>
<dbReference type="Proteomes" id="UP000298180">
    <property type="component" value="Unassembled WGS sequence"/>
</dbReference>
<keyword evidence="3" id="KW-1185">Reference proteome</keyword>
<sequence length="338" mass="36763">MSFELPLLRIGIAGFSLEQQEKLGRTLLQASPGGLTWEFAKFGEADALWLNGARTQVLSSTTLRVASGVPGGRSVQINMPDVDRPVVFARPLPRNLQPELSYDIDDVQSVGDVLGRLEAWLRPLIAQFCLASQILEQESALSSGVYCVKSAQGTLLAVVDLRGDVAVLPTATPLDFDGAMWTQQTRDIVVPGDFSRTSISQLMWHYALRTARDVLPSRYRTGTVYFRRPPRLPQRLLRDSHLLLLRELALSPGTFAELQQRTGLVAAPLAQDLAALYLVGAITANSKRASQASLRRAEGADSSLYSHQPSQFPGVRNSGGQGLRAGDFTAPAPLSLED</sequence>
<evidence type="ECO:0000313" key="3">
    <source>
        <dbReference type="Proteomes" id="UP000298180"/>
    </source>
</evidence>
<gene>
    <name evidence="2" type="ORF">EZ313_01130</name>
</gene>